<dbReference type="Proteomes" id="UP001519460">
    <property type="component" value="Unassembled WGS sequence"/>
</dbReference>
<accession>A0ABD0LLY7</accession>
<dbReference type="AlphaFoldDB" id="A0ABD0LLY7"/>
<evidence type="ECO:0000313" key="1">
    <source>
        <dbReference type="EMBL" id="KAK7500455.1"/>
    </source>
</evidence>
<proteinExistence type="predicted"/>
<dbReference type="EMBL" id="JACVVK020000037">
    <property type="protein sequence ID" value="KAK7500455.1"/>
    <property type="molecule type" value="Genomic_DNA"/>
</dbReference>
<keyword evidence="2" id="KW-1185">Reference proteome</keyword>
<organism evidence="1 2">
    <name type="scientific">Batillaria attramentaria</name>
    <dbReference type="NCBI Taxonomy" id="370345"/>
    <lineage>
        <taxon>Eukaryota</taxon>
        <taxon>Metazoa</taxon>
        <taxon>Spiralia</taxon>
        <taxon>Lophotrochozoa</taxon>
        <taxon>Mollusca</taxon>
        <taxon>Gastropoda</taxon>
        <taxon>Caenogastropoda</taxon>
        <taxon>Sorbeoconcha</taxon>
        <taxon>Cerithioidea</taxon>
        <taxon>Batillariidae</taxon>
        <taxon>Batillaria</taxon>
    </lineage>
</organism>
<name>A0ABD0LLY7_9CAEN</name>
<evidence type="ECO:0000313" key="2">
    <source>
        <dbReference type="Proteomes" id="UP001519460"/>
    </source>
</evidence>
<reference evidence="1 2" key="1">
    <citation type="journal article" date="2023" name="Sci. Data">
        <title>Genome assembly of the Korean intertidal mud-creeper Batillaria attramentaria.</title>
        <authorList>
            <person name="Patra A.K."/>
            <person name="Ho P.T."/>
            <person name="Jun S."/>
            <person name="Lee S.J."/>
            <person name="Kim Y."/>
            <person name="Won Y.J."/>
        </authorList>
    </citation>
    <scope>NUCLEOTIDE SEQUENCE [LARGE SCALE GENOMIC DNA]</scope>
    <source>
        <strain evidence="1">Wonlab-2016</strain>
    </source>
</reference>
<protein>
    <submittedName>
        <fullName evidence="1">Uncharacterized protein</fullName>
    </submittedName>
</protein>
<gene>
    <name evidence="1" type="ORF">BaRGS_00008362</name>
</gene>
<sequence>MFASYLLAGNAVSAIIVDDIKELLASQRRCVFDFSVQKSCKFPSMEHSASQRGLHAAGNVKTFRTVSTKLLADWIKLRGGDICPKTERCFRMHILKKTQTRQFMTNTAAEMRQNAITYAVWV</sequence>
<comment type="caution">
    <text evidence="1">The sequence shown here is derived from an EMBL/GenBank/DDBJ whole genome shotgun (WGS) entry which is preliminary data.</text>
</comment>